<keyword evidence="2" id="KW-1185">Reference proteome</keyword>
<comment type="caution">
    <text evidence="1">The sequence shown here is derived from an EMBL/GenBank/DDBJ whole genome shotgun (WGS) entry which is preliminary data.</text>
</comment>
<protein>
    <submittedName>
        <fullName evidence="1">Uncharacterized protein</fullName>
    </submittedName>
</protein>
<dbReference type="AlphaFoldDB" id="A0A419WQU7"/>
<gene>
    <name evidence="1" type="ORF">ATJ93_0811</name>
</gene>
<organism evidence="1 2">
    <name type="scientific">Halopiger aswanensis</name>
    <dbReference type="NCBI Taxonomy" id="148449"/>
    <lineage>
        <taxon>Archaea</taxon>
        <taxon>Methanobacteriati</taxon>
        <taxon>Methanobacteriota</taxon>
        <taxon>Stenosarchaea group</taxon>
        <taxon>Halobacteria</taxon>
        <taxon>Halobacteriales</taxon>
        <taxon>Natrialbaceae</taxon>
        <taxon>Halopiger</taxon>
    </lineage>
</organism>
<dbReference type="RefSeq" id="WP_170155511.1">
    <property type="nucleotide sequence ID" value="NZ_RAPO01000001.1"/>
</dbReference>
<accession>A0A419WQU7</accession>
<evidence type="ECO:0000313" key="1">
    <source>
        <dbReference type="EMBL" id="RKD97819.1"/>
    </source>
</evidence>
<dbReference type="EMBL" id="RAPO01000001">
    <property type="protein sequence ID" value="RKD97819.1"/>
    <property type="molecule type" value="Genomic_DNA"/>
</dbReference>
<sequence>MSSWWTSEKRLCRCSSLVVEPEVWQSFNAGSLDELAAEVSTEFILVSGDLNEQRLWPNETLEHAHYIRSGYEPAIRIFHDDLTDTTDVQLSWRAYQDEDATRLSIEDDLDLDNDRTYETLLRELKSYNDHSCIYIHPQMWTAINNQKHGLNDAARALTA</sequence>
<evidence type="ECO:0000313" key="2">
    <source>
        <dbReference type="Proteomes" id="UP000283805"/>
    </source>
</evidence>
<name>A0A419WQU7_9EURY</name>
<reference evidence="1 2" key="1">
    <citation type="submission" date="2018-09" db="EMBL/GenBank/DDBJ databases">
        <title>Genomic Encyclopedia of Archaeal and Bacterial Type Strains, Phase II (KMG-II): from individual species to whole genera.</title>
        <authorList>
            <person name="Goeker M."/>
        </authorList>
    </citation>
    <scope>NUCLEOTIDE SEQUENCE [LARGE SCALE GENOMIC DNA]</scope>
    <source>
        <strain evidence="1 2">DSM 13151</strain>
    </source>
</reference>
<dbReference type="Proteomes" id="UP000283805">
    <property type="component" value="Unassembled WGS sequence"/>
</dbReference>
<proteinExistence type="predicted"/>